<dbReference type="Gene3D" id="3.30.70.1230">
    <property type="entry name" value="Nucleotide cyclase"/>
    <property type="match status" value="1"/>
</dbReference>
<dbReference type="Pfam" id="PF00211">
    <property type="entry name" value="Guanylate_cyc"/>
    <property type="match status" value="1"/>
</dbReference>
<dbReference type="Pfam" id="PF00672">
    <property type="entry name" value="HAMP"/>
    <property type="match status" value="1"/>
</dbReference>
<evidence type="ECO:0000313" key="4">
    <source>
        <dbReference type="EMBL" id="RCK78396.1"/>
    </source>
</evidence>
<feature type="domain" description="Guanylate cyclase" evidence="2">
    <location>
        <begin position="789"/>
        <end position="922"/>
    </location>
</feature>
<dbReference type="InterPro" id="IPR050697">
    <property type="entry name" value="Adenylyl/Guanylyl_Cyclase_3/4"/>
</dbReference>
<feature type="transmembrane region" description="Helical" evidence="1">
    <location>
        <begin position="685"/>
        <end position="705"/>
    </location>
</feature>
<dbReference type="EMBL" id="QOQW01000023">
    <property type="protein sequence ID" value="RCK78396.1"/>
    <property type="molecule type" value="Genomic_DNA"/>
</dbReference>
<dbReference type="SMART" id="SM00044">
    <property type="entry name" value="CYCc"/>
    <property type="match status" value="1"/>
</dbReference>
<dbReference type="PROSITE" id="PS50885">
    <property type="entry name" value="HAMP"/>
    <property type="match status" value="1"/>
</dbReference>
<dbReference type="SMART" id="SM00304">
    <property type="entry name" value="HAMP"/>
    <property type="match status" value="1"/>
</dbReference>
<dbReference type="GO" id="GO:0016020">
    <property type="term" value="C:membrane"/>
    <property type="evidence" value="ECO:0007669"/>
    <property type="project" value="InterPro"/>
</dbReference>
<dbReference type="CDD" id="cd06225">
    <property type="entry name" value="HAMP"/>
    <property type="match status" value="1"/>
</dbReference>
<name>A0A367ZJX1_9BACT</name>
<reference evidence="4 5" key="1">
    <citation type="submission" date="2018-05" db="EMBL/GenBank/DDBJ databases">
        <title>A metagenomic window into the 2 km-deep terrestrial subsurface aquifer revealed taxonomically and functionally diverse microbial community comprising novel uncultured bacterial lineages.</title>
        <authorList>
            <person name="Kadnikov V.V."/>
            <person name="Mardanov A.V."/>
            <person name="Beletsky A.V."/>
            <person name="Banks D."/>
            <person name="Pimenov N.V."/>
            <person name="Frank Y.A."/>
            <person name="Karnachuk O.V."/>
            <person name="Ravin N.V."/>
        </authorList>
    </citation>
    <scope>NUCLEOTIDE SEQUENCE [LARGE SCALE GENOMIC DNA]</scope>
    <source>
        <strain evidence="4">BY5</strain>
    </source>
</reference>
<gene>
    <name evidence="4" type="ORF">OZSIB_1498</name>
</gene>
<dbReference type="SUPFAM" id="SSF55073">
    <property type="entry name" value="Nucleotide cyclase"/>
    <property type="match status" value="1"/>
</dbReference>
<dbReference type="AlphaFoldDB" id="A0A367ZJX1"/>
<evidence type="ECO:0000313" key="5">
    <source>
        <dbReference type="Proteomes" id="UP000252355"/>
    </source>
</evidence>
<keyword evidence="1" id="KW-1133">Transmembrane helix</keyword>
<evidence type="ECO:0000259" key="3">
    <source>
        <dbReference type="PROSITE" id="PS50885"/>
    </source>
</evidence>
<dbReference type="GO" id="GO:0004016">
    <property type="term" value="F:adenylate cyclase activity"/>
    <property type="evidence" value="ECO:0007669"/>
    <property type="project" value="UniProtKB-ARBA"/>
</dbReference>
<feature type="transmembrane region" description="Helical" evidence="1">
    <location>
        <begin position="359"/>
        <end position="376"/>
    </location>
</feature>
<organism evidence="4 5">
    <name type="scientific">Candidatus Ozemobacter sibiricus</name>
    <dbReference type="NCBI Taxonomy" id="2268124"/>
    <lineage>
        <taxon>Bacteria</taxon>
        <taxon>Candidatus Ozemobacteria</taxon>
        <taxon>Candidatus Ozemobacterales</taxon>
        <taxon>Candidatus Ozemobacteraceae</taxon>
        <taxon>Candidatus Ozemobacter</taxon>
    </lineage>
</organism>
<dbReference type="PANTHER" id="PTHR43081">
    <property type="entry name" value="ADENYLATE CYCLASE, TERMINAL-DIFFERENTIATION SPECIFIC-RELATED"/>
    <property type="match status" value="1"/>
</dbReference>
<keyword evidence="1" id="KW-0812">Transmembrane</keyword>
<dbReference type="Proteomes" id="UP000252355">
    <property type="component" value="Unassembled WGS sequence"/>
</dbReference>
<dbReference type="InterPro" id="IPR001054">
    <property type="entry name" value="A/G_cyclase"/>
</dbReference>
<proteinExistence type="predicted"/>
<protein>
    <submittedName>
        <fullName evidence="4">Adenylate cyclase</fullName>
    </submittedName>
</protein>
<sequence>MTPEARFFRSDSLVRWLGWLILAMGLAAWWLLDRLEQARHDLLQVHRRDELHGLLPLLRARDDPAMLTGEFLREAVRPWLRREPAALVPLQHRLSDLFGQHLALAVFDEQARVVTATGFPSRDLQGLGELASGHLALLNGTSSYTARMDDLQIRLFGTYSLLRNATSMVLVEPQTFQGRPGMFLLALLASQPVRLSRRVRLQAKHDGRGASAPLIIPRGALAMFVPARCYEDPQVAARLLTSPELSAVLPMWAGPATASLGLPDAEPTFAGALHRAMAVASQGSVVTEAGSGCFLHLTRPAGWVLVHHGPGAAAWRLARSPWLLAGALLLLGRLGLLWRRRWAGQARWPGAMARHFLQMATLAGLIPTLGLLWTLWARATLDRTTVREDLFRSMEIRMETLEQRHNRRLQQALTALKRFVDHPGWAVPPLSPERIESWMATLDEAILKDVYVVSPGLAEPLYGRGREASLREGGATPTASAKLVPFMKSLLMYTAKALKMDLVTDASRPQTGIHQDLQGGMLFEYTLQGAGPTNLLRLFAETERVIPVEMFGESTWSYVAIARHRRQQPQRLIFINMNRDQLQRQNFLAWVQEENEAEGLFPRAAFMTSAGQPFPFVFPEWSDTFPLIETILRQTARENGVQRLILPRADGGRLLCLARPLRGADFVVALLRRLPEDIPPRSGQGVVWVVLFYPFLVLGLAALLFHGFLLNPVRELHTGVNSMAAGQYEVRLPVLTDDEIGDLCRSFNRLAEGLREKEFLRRFISDLTIAAVERGQTGQTGQATRVPGTILLADIRSFTTLAEEHTPEEVVEMLNGYLTQMEVLIENQGGTIDKFIGDAILAVFLPVHGRDHPARRASQAALDMMRGVDRFNRDRQRRGRFPIAIGVGIATGDLLMGLLGRSDGRRDFAVTGPTVNRAAAMEKWTKQARHTKVVVCPTTADRLGEGWALAPLAGPDGQPVGYEIAARRSSAAAPALA</sequence>
<comment type="caution">
    <text evidence="4">The sequence shown here is derived from an EMBL/GenBank/DDBJ whole genome shotgun (WGS) entry which is preliminary data.</text>
</comment>
<accession>A0A367ZJX1</accession>
<dbReference type="InterPro" id="IPR003660">
    <property type="entry name" value="HAMP_dom"/>
</dbReference>
<dbReference type="GO" id="GO:0035556">
    <property type="term" value="P:intracellular signal transduction"/>
    <property type="evidence" value="ECO:0007669"/>
    <property type="project" value="InterPro"/>
</dbReference>
<feature type="domain" description="HAMP" evidence="3">
    <location>
        <begin position="707"/>
        <end position="759"/>
    </location>
</feature>
<dbReference type="CDD" id="cd07302">
    <property type="entry name" value="CHD"/>
    <property type="match status" value="1"/>
</dbReference>
<feature type="transmembrane region" description="Helical" evidence="1">
    <location>
        <begin position="12"/>
        <end position="32"/>
    </location>
</feature>
<dbReference type="InterPro" id="IPR029787">
    <property type="entry name" value="Nucleotide_cyclase"/>
</dbReference>
<dbReference type="Gene3D" id="6.10.340.10">
    <property type="match status" value="1"/>
</dbReference>
<dbReference type="PROSITE" id="PS50125">
    <property type="entry name" value="GUANYLATE_CYCLASE_2"/>
    <property type="match status" value="1"/>
</dbReference>
<dbReference type="SUPFAM" id="SSF158472">
    <property type="entry name" value="HAMP domain-like"/>
    <property type="match status" value="1"/>
</dbReference>
<keyword evidence="1" id="KW-0472">Membrane</keyword>
<dbReference type="GO" id="GO:0009190">
    <property type="term" value="P:cyclic nucleotide biosynthetic process"/>
    <property type="evidence" value="ECO:0007669"/>
    <property type="project" value="InterPro"/>
</dbReference>
<evidence type="ECO:0000256" key="1">
    <source>
        <dbReference type="SAM" id="Phobius"/>
    </source>
</evidence>
<evidence type="ECO:0000259" key="2">
    <source>
        <dbReference type="PROSITE" id="PS50125"/>
    </source>
</evidence>
<dbReference type="PANTHER" id="PTHR43081:SF1">
    <property type="entry name" value="ADENYLATE CYCLASE, TERMINAL-DIFFERENTIATION SPECIFIC"/>
    <property type="match status" value="1"/>
</dbReference>